<name>A0A917IZR9_9BACT</name>
<accession>A0A917IZR9</accession>
<dbReference type="AlphaFoldDB" id="A0A917IZR9"/>
<evidence type="ECO:0000313" key="2">
    <source>
        <dbReference type="Proteomes" id="UP000627292"/>
    </source>
</evidence>
<dbReference type="EMBL" id="BMIB01000003">
    <property type="protein sequence ID" value="GGH71124.1"/>
    <property type="molecule type" value="Genomic_DNA"/>
</dbReference>
<reference evidence="1" key="1">
    <citation type="journal article" date="2014" name="Int. J. Syst. Evol. Microbiol.">
        <title>Complete genome sequence of Corynebacterium casei LMG S-19264T (=DSM 44701T), isolated from a smear-ripened cheese.</title>
        <authorList>
            <consortium name="US DOE Joint Genome Institute (JGI-PGF)"/>
            <person name="Walter F."/>
            <person name="Albersmeier A."/>
            <person name="Kalinowski J."/>
            <person name="Ruckert C."/>
        </authorList>
    </citation>
    <scope>NUCLEOTIDE SEQUENCE</scope>
    <source>
        <strain evidence="1">CGMCC 1.15290</strain>
    </source>
</reference>
<protein>
    <submittedName>
        <fullName evidence="1">Uncharacterized protein</fullName>
    </submittedName>
</protein>
<sequence>MLFAGESYWKIERVKPLMKTGLFFEVALDQFSNLDHILYDEDKKALWYYDTYSSKMPERPLGNSLLQEEGEPSKERHIEARIVGGELKILVYHNSRNIAFIVCKRVADDKTAFLEKVDASRKKLQEYIADAVKKHPPVTMPAAADNTSQVKVKLEGLALALPADRYLVVKTQTGSYEAIDKQNKDLTAAFTIYKEAFNRNDSLKKESLHPLLKEGMLQLNTSAYYDWQEKKTGISGYALSNSIQAGNVYYNMVSSGQTELKDISPYVGPFRSATTDTVGAISLEAYNAGGTYNQPQRTVKAGTLQLRLPTAYEVTDFLVWNENFFSLELTPELSFSSDKPDCRLYNIKDTADKDASPTETARGGLYSLKNSSLKTSIQDVRESLLKEGARILAEDSNGVMYYYHQSCWVCRYHQQGNMHYVYMITLPDLSACAREFGRSAGMFQ</sequence>
<comment type="caution">
    <text evidence="1">The sequence shown here is derived from an EMBL/GenBank/DDBJ whole genome shotgun (WGS) entry which is preliminary data.</text>
</comment>
<gene>
    <name evidence="1" type="ORF">GCM10011379_30140</name>
</gene>
<keyword evidence="2" id="KW-1185">Reference proteome</keyword>
<dbReference type="Proteomes" id="UP000627292">
    <property type="component" value="Unassembled WGS sequence"/>
</dbReference>
<proteinExistence type="predicted"/>
<evidence type="ECO:0000313" key="1">
    <source>
        <dbReference type="EMBL" id="GGH71124.1"/>
    </source>
</evidence>
<organism evidence="1 2">
    <name type="scientific">Filimonas zeae</name>
    <dbReference type="NCBI Taxonomy" id="1737353"/>
    <lineage>
        <taxon>Bacteria</taxon>
        <taxon>Pseudomonadati</taxon>
        <taxon>Bacteroidota</taxon>
        <taxon>Chitinophagia</taxon>
        <taxon>Chitinophagales</taxon>
        <taxon>Chitinophagaceae</taxon>
        <taxon>Filimonas</taxon>
    </lineage>
</organism>
<reference evidence="1" key="2">
    <citation type="submission" date="2020-09" db="EMBL/GenBank/DDBJ databases">
        <authorList>
            <person name="Sun Q."/>
            <person name="Zhou Y."/>
        </authorList>
    </citation>
    <scope>NUCLEOTIDE SEQUENCE</scope>
    <source>
        <strain evidence="1">CGMCC 1.15290</strain>
    </source>
</reference>